<organism evidence="1 2">
    <name type="scientific">Entomophthora muscae</name>
    <dbReference type="NCBI Taxonomy" id="34485"/>
    <lineage>
        <taxon>Eukaryota</taxon>
        <taxon>Fungi</taxon>
        <taxon>Fungi incertae sedis</taxon>
        <taxon>Zoopagomycota</taxon>
        <taxon>Entomophthoromycotina</taxon>
        <taxon>Entomophthoromycetes</taxon>
        <taxon>Entomophthorales</taxon>
        <taxon>Entomophthoraceae</taxon>
        <taxon>Entomophthora</taxon>
    </lineage>
</organism>
<comment type="caution">
    <text evidence="1">The sequence shown here is derived from an EMBL/GenBank/DDBJ whole genome shotgun (WGS) entry which is preliminary data.</text>
</comment>
<reference evidence="1" key="1">
    <citation type="submission" date="2022-04" db="EMBL/GenBank/DDBJ databases">
        <title>Genome of the entomopathogenic fungus Entomophthora muscae.</title>
        <authorList>
            <person name="Elya C."/>
            <person name="Lovett B.R."/>
            <person name="Lee E."/>
            <person name="Macias A.M."/>
            <person name="Hajek A.E."/>
            <person name="De Bivort B.L."/>
            <person name="Kasson M.T."/>
            <person name="De Fine Licht H.H."/>
            <person name="Stajich J.E."/>
        </authorList>
    </citation>
    <scope>NUCLEOTIDE SEQUENCE</scope>
    <source>
        <strain evidence="1">Berkeley</strain>
    </source>
</reference>
<proteinExistence type="predicted"/>
<protein>
    <submittedName>
        <fullName evidence="1">Uncharacterized protein</fullName>
    </submittedName>
</protein>
<accession>A0ACC2RKF9</accession>
<evidence type="ECO:0000313" key="1">
    <source>
        <dbReference type="EMBL" id="KAJ9050583.1"/>
    </source>
</evidence>
<gene>
    <name evidence="1" type="ORF">DSO57_1013185</name>
</gene>
<sequence>MDCNLDFSSDLLAKNFTVSYSVAHAPLSPKSQNIHLPSIKELGIGLSPPPSSPSFDGNMQAIRRHRVTPLQKERLTYVFKTTFFPSTELRNQLAIDLNMTPRAVQIWFQNKRQAWRQKLKPRYHSL</sequence>
<evidence type="ECO:0000313" key="2">
    <source>
        <dbReference type="Proteomes" id="UP001165960"/>
    </source>
</evidence>
<dbReference type="EMBL" id="QTSX02007148">
    <property type="protein sequence ID" value="KAJ9050583.1"/>
    <property type="molecule type" value="Genomic_DNA"/>
</dbReference>
<dbReference type="Proteomes" id="UP001165960">
    <property type="component" value="Unassembled WGS sequence"/>
</dbReference>
<name>A0ACC2RKF9_9FUNG</name>
<keyword evidence="2" id="KW-1185">Reference proteome</keyword>